<dbReference type="AlphaFoldDB" id="A0A4V2YSL9"/>
<proteinExistence type="inferred from homology"/>
<dbReference type="SUPFAM" id="SSF55909">
    <property type="entry name" value="Pentein"/>
    <property type="match status" value="1"/>
</dbReference>
<accession>A0A4V2YSL9</accession>
<sequence length="384" mass="42864">MAEHTSPVGSYNEWDPLEEVIVGVIDGAAVPPWHPAIEATVPPEAWEFYQRNGGAGFPAEQVEAAHEELEGFVSILEGEGVTVRRPDPVDQSASFGTADWTSTGGSSHTFPRDIALVAGDQIVEATMGWRSYYFATHPFRTIFKDYFRRGARWVAAPKPQLTDASYNPGYAAAKPDAPSPDDPVSVGGRPPTPPGNDPFPDATSVITEFEPIVDAGDFMRFGRDILVQRSHVTNRFGIEWVRRLLGDEFRVHEVAFVDDHPMHLNATFVPLRPGRVLINPERVPELPEMFADWDVVVCPEPAIPADQTMYFCSRWITMNTLMLDQDRIFVEAQETELLRLLEKEGFTPIPVPFRTVNTFGGGFHCATLDVRRRGALENYFDNFS</sequence>
<dbReference type="Gene3D" id="3.75.10.10">
    <property type="entry name" value="L-arginine/glycine Amidinotransferase, Chain A"/>
    <property type="match status" value="1"/>
</dbReference>
<name>A0A4V2YSL9_9ACTN</name>
<dbReference type="Proteomes" id="UP000295578">
    <property type="component" value="Unassembled WGS sequence"/>
</dbReference>
<dbReference type="PANTHER" id="PTHR10488">
    <property type="entry name" value="GLYCINE AMIDINOTRANSFERASE, MITOCHONDRIAL"/>
    <property type="match status" value="1"/>
</dbReference>
<dbReference type="CDD" id="cd21136">
    <property type="entry name" value="amidinotransferase_AGAT-like"/>
    <property type="match status" value="1"/>
</dbReference>
<feature type="active site" description="Amidino-cysteine intermediate" evidence="3">
    <location>
        <position position="365"/>
    </location>
</feature>
<dbReference type="GO" id="GO:0006601">
    <property type="term" value="P:creatine biosynthetic process"/>
    <property type="evidence" value="ECO:0007669"/>
    <property type="project" value="TreeGrafter"/>
</dbReference>
<comment type="similarity">
    <text evidence="1">Belongs to the amidinotransferase family.</text>
</comment>
<feature type="region of interest" description="Disordered" evidence="4">
    <location>
        <begin position="165"/>
        <end position="201"/>
    </location>
</feature>
<gene>
    <name evidence="5" type="ORF">E1293_34555</name>
</gene>
<evidence type="ECO:0000256" key="1">
    <source>
        <dbReference type="ARBA" id="ARBA00006943"/>
    </source>
</evidence>
<dbReference type="EMBL" id="SMKY01000231">
    <property type="protein sequence ID" value="TDD70617.1"/>
    <property type="molecule type" value="Genomic_DNA"/>
</dbReference>
<reference evidence="5 6" key="1">
    <citation type="submission" date="2019-03" db="EMBL/GenBank/DDBJ databases">
        <title>Draft genome sequences of novel Actinobacteria.</title>
        <authorList>
            <person name="Sahin N."/>
            <person name="Ay H."/>
            <person name="Saygin H."/>
        </authorList>
    </citation>
    <scope>NUCLEOTIDE SEQUENCE [LARGE SCALE GENOMIC DNA]</scope>
    <source>
        <strain evidence="5 6">DSM 45941</strain>
    </source>
</reference>
<evidence type="ECO:0000256" key="2">
    <source>
        <dbReference type="ARBA" id="ARBA00022679"/>
    </source>
</evidence>
<keyword evidence="6" id="KW-1185">Reference proteome</keyword>
<dbReference type="OrthoDB" id="258252at2"/>
<organism evidence="5 6">
    <name type="scientific">Actinomadura darangshiensis</name>
    <dbReference type="NCBI Taxonomy" id="705336"/>
    <lineage>
        <taxon>Bacteria</taxon>
        <taxon>Bacillati</taxon>
        <taxon>Actinomycetota</taxon>
        <taxon>Actinomycetes</taxon>
        <taxon>Streptosporangiales</taxon>
        <taxon>Thermomonosporaceae</taxon>
        <taxon>Actinomadura</taxon>
    </lineage>
</organism>
<evidence type="ECO:0000313" key="5">
    <source>
        <dbReference type="EMBL" id="TDD70617.1"/>
    </source>
</evidence>
<dbReference type="InterPro" id="IPR033195">
    <property type="entry name" value="AmidinoTrfase"/>
</dbReference>
<comment type="caution">
    <text evidence="5">The sequence shown here is derived from an EMBL/GenBank/DDBJ whole genome shotgun (WGS) entry which is preliminary data.</text>
</comment>
<evidence type="ECO:0000256" key="4">
    <source>
        <dbReference type="SAM" id="MobiDB-lite"/>
    </source>
</evidence>
<keyword evidence="2 5" id="KW-0808">Transferase</keyword>
<evidence type="ECO:0000256" key="3">
    <source>
        <dbReference type="PIRSR" id="PIRSR633195-1"/>
    </source>
</evidence>
<dbReference type="GO" id="GO:0015068">
    <property type="term" value="F:glycine amidinotransferase activity"/>
    <property type="evidence" value="ECO:0007669"/>
    <property type="project" value="TreeGrafter"/>
</dbReference>
<dbReference type="PANTHER" id="PTHR10488:SF1">
    <property type="entry name" value="GLYCINE AMIDINOTRANSFERASE, MITOCHONDRIAL"/>
    <property type="match status" value="1"/>
</dbReference>
<feature type="active site" evidence="3">
    <location>
        <position position="214"/>
    </location>
</feature>
<feature type="active site" evidence="3">
    <location>
        <position position="263"/>
    </location>
</feature>
<evidence type="ECO:0000313" key="6">
    <source>
        <dbReference type="Proteomes" id="UP000295578"/>
    </source>
</evidence>
<dbReference type="RefSeq" id="WP_132202191.1">
    <property type="nucleotide sequence ID" value="NZ_SMKY01000231.1"/>
</dbReference>
<protein>
    <submittedName>
        <fullName evidence="5">Amidinotransferase</fullName>
    </submittedName>
</protein>